<dbReference type="AlphaFoldDB" id="A0A6J7LMF7"/>
<dbReference type="Gene3D" id="3.50.50.60">
    <property type="entry name" value="FAD/NAD(P)-binding domain"/>
    <property type="match status" value="1"/>
</dbReference>
<evidence type="ECO:0000313" key="2">
    <source>
        <dbReference type="EMBL" id="CAB4969880.1"/>
    </source>
</evidence>
<feature type="domain" description="Amine oxidase" evidence="1">
    <location>
        <begin position="14"/>
        <end position="412"/>
    </location>
</feature>
<dbReference type="SUPFAM" id="SSF51905">
    <property type="entry name" value="FAD/NAD(P)-binding domain"/>
    <property type="match status" value="1"/>
</dbReference>
<proteinExistence type="predicted"/>
<accession>A0A6J7LMF7</accession>
<protein>
    <submittedName>
        <fullName evidence="2">Unannotated protein</fullName>
    </submittedName>
</protein>
<dbReference type="PANTHER" id="PTHR42841">
    <property type="entry name" value="AMINE OXIDASE"/>
    <property type="match status" value="1"/>
</dbReference>
<dbReference type="InterPro" id="IPR002937">
    <property type="entry name" value="Amino_oxidase"/>
</dbReference>
<name>A0A6J7LMF7_9ZZZZ</name>
<dbReference type="EMBL" id="CAFBNE010000182">
    <property type="protein sequence ID" value="CAB4969880.1"/>
    <property type="molecule type" value="Genomic_DNA"/>
</dbReference>
<gene>
    <name evidence="2" type="ORF">UFOPK3772_03283</name>
</gene>
<sequence length="426" mass="44529">MADSVDAIVVGAGLAGLSAARQLAIHGVDVIVLESSDDVGGRVRTDRFDGLQLDRGFQLFNPAYPEAARVLDYEALDLKPLVPGVIVARAGGRSTRLGDPRRKPGWAIDAIGPATGSLLGKARFASMAWRASRMPVRAITGSPDLPAGEALRSAGIDDRFIDQVLRPFLTGVFLEPDLATSRRFLELVLRSFVRGVPSVPARGMQAIPEQLRDALPAGAVRLNSPASQVTPTSVNAGGTRFTARAVIVATDPTTAGSLLTGVTVPGGNSVTTWYHLAPVDPKSLTGGDAVLVVDGDRRGPVINSVVISHAAPAYADGGRVLVSTSTLGTRDSAGDEASVRTHLEALYGTRTSDWVRVGTYAIPYALPAMLPPLDIRKPVDLGDGLFVAGDHRDTASIQGAMVSGRRAADAVLAHLCVPRHGSRLGA</sequence>
<dbReference type="InterPro" id="IPR036188">
    <property type="entry name" value="FAD/NAD-bd_sf"/>
</dbReference>
<dbReference type="GO" id="GO:0016491">
    <property type="term" value="F:oxidoreductase activity"/>
    <property type="evidence" value="ECO:0007669"/>
    <property type="project" value="InterPro"/>
</dbReference>
<organism evidence="2">
    <name type="scientific">freshwater metagenome</name>
    <dbReference type="NCBI Taxonomy" id="449393"/>
    <lineage>
        <taxon>unclassified sequences</taxon>
        <taxon>metagenomes</taxon>
        <taxon>ecological metagenomes</taxon>
    </lineage>
</organism>
<dbReference type="Pfam" id="PF01593">
    <property type="entry name" value="Amino_oxidase"/>
    <property type="match status" value="1"/>
</dbReference>
<reference evidence="2" key="1">
    <citation type="submission" date="2020-05" db="EMBL/GenBank/DDBJ databases">
        <authorList>
            <person name="Chiriac C."/>
            <person name="Salcher M."/>
            <person name="Ghai R."/>
            <person name="Kavagutti S V."/>
        </authorList>
    </citation>
    <scope>NUCLEOTIDE SEQUENCE</scope>
</reference>
<evidence type="ECO:0000259" key="1">
    <source>
        <dbReference type="Pfam" id="PF01593"/>
    </source>
</evidence>